<reference evidence="1 2" key="1">
    <citation type="submission" date="2023-04" db="EMBL/GenBank/DDBJ databases">
        <title>Streptomyces chengmaiensis sp. nov. isolated from the stem of mangrove plant in Hainan.</title>
        <authorList>
            <person name="Huang X."/>
            <person name="Zhou S."/>
            <person name="Chu X."/>
            <person name="Xie Y."/>
            <person name="Lin Y."/>
        </authorList>
    </citation>
    <scope>NUCLEOTIDE SEQUENCE [LARGE SCALE GENOMIC DNA]</scope>
    <source>
        <strain evidence="1 2">HNM0663</strain>
    </source>
</reference>
<name>A0ABT6HUX1_9ACTN</name>
<organism evidence="1 2">
    <name type="scientific">Streptomyces chengmaiensis</name>
    <dbReference type="NCBI Taxonomy" id="3040919"/>
    <lineage>
        <taxon>Bacteria</taxon>
        <taxon>Bacillati</taxon>
        <taxon>Actinomycetota</taxon>
        <taxon>Actinomycetes</taxon>
        <taxon>Kitasatosporales</taxon>
        <taxon>Streptomycetaceae</taxon>
        <taxon>Streptomyces</taxon>
    </lineage>
</organism>
<keyword evidence="2" id="KW-1185">Reference proteome</keyword>
<dbReference type="Proteomes" id="UP001223144">
    <property type="component" value="Unassembled WGS sequence"/>
</dbReference>
<proteinExistence type="predicted"/>
<dbReference type="Pfam" id="PF09947">
    <property type="entry name" value="DUF2180"/>
    <property type="match status" value="1"/>
</dbReference>
<evidence type="ECO:0000313" key="2">
    <source>
        <dbReference type="Proteomes" id="UP001223144"/>
    </source>
</evidence>
<accession>A0ABT6HUX1</accession>
<dbReference type="EMBL" id="JARWBG010000043">
    <property type="protein sequence ID" value="MDH2392502.1"/>
    <property type="molecule type" value="Genomic_DNA"/>
</dbReference>
<comment type="caution">
    <text evidence="1">The sequence shown here is derived from an EMBL/GenBank/DDBJ whole genome shotgun (WGS) entry which is preliminary data.</text>
</comment>
<evidence type="ECO:0000313" key="1">
    <source>
        <dbReference type="EMBL" id="MDH2392502.1"/>
    </source>
</evidence>
<dbReference type="RefSeq" id="WP_279931593.1">
    <property type="nucleotide sequence ID" value="NZ_JARWBG010000043.1"/>
</dbReference>
<sequence>MNCYECRRVSGTTNPAEAVCSQCGAGLCSAHVRIEKREVHQPHGLGKSSADLPGRRIVCPVCERAEHSE</sequence>
<gene>
    <name evidence="1" type="ORF">QCN29_27740</name>
</gene>
<protein>
    <submittedName>
        <fullName evidence="1">DUF2180 family protein</fullName>
    </submittedName>
</protein>
<dbReference type="InterPro" id="IPR017211">
    <property type="entry name" value="UCP037465_Znf"/>
</dbReference>